<gene>
    <name evidence="2" type="ORF">ACFL6M_00445</name>
</gene>
<dbReference type="InterPro" id="IPR019302">
    <property type="entry name" value="CAP12/PCTIR_TIR_dom"/>
</dbReference>
<name>A0ABV6YI77_UNCEI</name>
<sequence length="261" mass="29509">MDKSRLFTELQHVAENLNYPGWDNLDALRRRGDMIIKKVFGEDSDYRQALKEIRFSLPFGPVSGNADREAWQSGKAQLLNLIGTMHEDITLGSRLEIEATSRPERNGGSRDVFVVHGHDEAMKEAAARLLARLSLHPVILHEQPNRGRTIIEKFSDHSDNAGFAVVLLSPDDLAHSRSESPDRVHFRARQNVILELGYFLGKLGRSRVVVLCRQTEGFEMPSDYTGVLFVPFDDEDRWQLELAREIKASGYNVDLNALIDG</sequence>
<evidence type="ECO:0000313" key="2">
    <source>
        <dbReference type="EMBL" id="MFC1572046.1"/>
    </source>
</evidence>
<dbReference type="Proteomes" id="UP001593833">
    <property type="component" value="Unassembled WGS sequence"/>
</dbReference>
<keyword evidence="3" id="KW-1185">Reference proteome</keyword>
<evidence type="ECO:0000259" key="1">
    <source>
        <dbReference type="Pfam" id="PF10137"/>
    </source>
</evidence>
<reference evidence="2 3" key="1">
    <citation type="submission" date="2024-09" db="EMBL/GenBank/DDBJ databases">
        <authorList>
            <person name="D'Angelo T."/>
        </authorList>
    </citation>
    <scope>NUCLEOTIDE SEQUENCE [LARGE SCALE GENOMIC DNA]</scope>
    <source>
        <strain evidence="2">SAG AM-320-E07</strain>
    </source>
</reference>
<comment type="caution">
    <text evidence="2">The sequence shown here is derived from an EMBL/GenBank/DDBJ whole genome shotgun (WGS) entry which is preliminary data.</text>
</comment>
<proteinExistence type="predicted"/>
<organism evidence="2 3">
    <name type="scientific">Eiseniibacteriota bacterium</name>
    <dbReference type="NCBI Taxonomy" id="2212470"/>
    <lineage>
        <taxon>Bacteria</taxon>
        <taxon>Candidatus Eiseniibacteriota</taxon>
    </lineage>
</organism>
<protein>
    <submittedName>
        <fullName evidence="2">TIR domain-containing protein</fullName>
    </submittedName>
</protein>
<feature type="domain" description="CD-NTase-associated protein 12/Pycsar effector protein TIR" evidence="1">
    <location>
        <begin position="112"/>
        <end position="233"/>
    </location>
</feature>
<evidence type="ECO:0000313" key="3">
    <source>
        <dbReference type="Proteomes" id="UP001593833"/>
    </source>
</evidence>
<dbReference type="EMBL" id="JBHPKH010000002">
    <property type="protein sequence ID" value="MFC1572046.1"/>
    <property type="molecule type" value="Genomic_DNA"/>
</dbReference>
<accession>A0ABV6YI77</accession>
<dbReference type="Pfam" id="PF10137">
    <property type="entry name" value="CAP12-PCTIR_TIR"/>
    <property type="match status" value="1"/>
</dbReference>